<evidence type="ECO:0000256" key="2">
    <source>
        <dbReference type="ARBA" id="ARBA00022801"/>
    </source>
</evidence>
<feature type="domain" description="Thioesterase" evidence="3">
    <location>
        <begin position="53"/>
        <end position="129"/>
    </location>
</feature>
<evidence type="ECO:0000256" key="1">
    <source>
        <dbReference type="ARBA" id="ARBA00008324"/>
    </source>
</evidence>
<comment type="similarity">
    <text evidence="1">Belongs to the thioesterase PaaI family.</text>
</comment>
<dbReference type="EMBL" id="SNQI01000001">
    <property type="protein sequence ID" value="TEW76405.1"/>
    <property type="molecule type" value="Genomic_DNA"/>
</dbReference>
<dbReference type="CDD" id="cd03443">
    <property type="entry name" value="PaaI_thioesterase"/>
    <property type="match status" value="1"/>
</dbReference>
<protein>
    <submittedName>
        <fullName evidence="4">PaaI family thioesterase</fullName>
    </submittedName>
</protein>
<evidence type="ECO:0000259" key="3">
    <source>
        <dbReference type="Pfam" id="PF03061"/>
    </source>
</evidence>
<dbReference type="InterPro" id="IPR029069">
    <property type="entry name" value="HotDog_dom_sf"/>
</dbReference>
<dbReference type="GO" id="GO:0061522">
    <property type="term" value="F:1,4-dihydroxy-2-naphthoyl-CoA thioesterase activity"/>
    <property type="evidence" value="ECO:0007669"/>
    <property type="project" value="TreeGrafter"/>
</dbReference>
<dbReference type="GO" id="GO:0005829">
    <property type="term" value="C:cytosol"/>
    <property type="evidence" value="ECO:0007669"/>
    <property type="project" value="TreeGrafter"/>
</dbReference>
<dbReference type="RefSeq" id="WP_134246420.1">
    <property type="nucleotide sequence ID" value="NZ_SNQI01000001.1"/>
</dbReference>
<gene>
    <name evidence="4" type="ORF">E2488_00715</name>
</gene>
<organism evidence="4 5">
    <name type="scientific">Gramella jeungdoensis</name>
    <dbReference type="NCBI Taxonomy" id="708091"/>
    <lineage>
        <taxon>Bacteria</taxon>
        <taxon>Pseudomonadati</taxon>
        <taxon>Bacteroidota</taxon>
        <taxon>Flavobacteriia</taxon>
        <taxon>Flavobacteriales</taxon>
        <taxon>Flavobacteriaceae</taxon>
        <taxon>Christiangramia</taxon>
    </lineage>
</organism>
<dbReference type="PANTHER" id="PTHR43240:SF5">
    <property type="entry name" value="1,4-DIHYDROXY-2-NAPHTHOYL-COA THIOESTERASE 1"/>
    <property type="match status" value="1"/>
</dbReference>
<comment type="caution">
    <text evidence="4">The sequence shown here is derived from an EMBL/GenBank/DDBJ whole genome shotgun (WGS) entry which is preliminary data.</text>
</comment>
<dbReference type="InterPro" id="IPR003736">
    <property type="entry name" value="PAAI_dom"/>
</dbReference>
<reference evidence="4 5" key="1">
    <citation type="journal article" date="2011" name="J. Microbiol.">
        <title>Gramella jeungdoensis sp. nov., isolated from a solar saltern in Korea.</title>
        <authorList>
            <person name="Joung Y."/>
            <person name="Kim H."/>
            <person name="Jang T."/>
            <person name="Ahn T.S."/>
            <person name="Joh K."/>
        </authorList>
    </citation>
    <scope>NUCLEOTIDE SEQUENCE [LARGE SCALE GENOMIC DNA]</scope>
    <source>
        <strain evidence="4 5">KCTC 23123</strain>
    </source>
</reference>
<proteinExistence type="inferred from homology"/>
<dbReference type="Pfam" id="PF03061">
    <property type="entry name" value="4HBT"/>
    <property type="match status" value="1"/>
</dbReference>
<evidence type="ECO:0000313" key="4">
    <source>
        <dbReference type="EMBL" id="TEW76405.1"/>
    </source>
</evidence>
<dbReference type="Gene3D" id="3.10.129.10">
    <property type="entry name" value="Hotdog Thioesterase"/>
    <property type="match status" value="1"/>
</dbReference>
<keyword evidence="2" id="KW-0378">Hydrolase</keyword>
<dbReference type="PANTHER" id="PTHR43240">
    <property type="entry name" value="1,4-DIHYDROXY-2-NAPHTHOYL-COA THIOESTERASE 1"/>
    <property type="match status" value="1"/>
</dbReference>
<dbReference type="InterPro" id="IPR006683">
    <property type="entry name" value="Thioestr_dom"/>
</dbReference>
<evidence type="ECO:0000313" key="5">
    <source>
        <dbReference type="Proteomes" id="UP000298517"/>
    </source>
</evidence>
<keyword evidence="5" id="KW-1185">Reference proteome</keyword>
<accession>A0A4Y8AW95</accession>
<name>A0A4Y8AW95_9FLAO</name>
<dbReference type="AlphaFoldDB" id="A0A4Y8AW95"/>
<dbReference type="NCBIfam" id="TIGR00369">
    <property type="entry name" value="unchar_dom_1"/>
    <property type="match status" value="1"/>
</dbReference>
<dbReference type="Proteomes" id="UP000298517">
    <property type="component" value="Unassembled WGS sequence"/>
</dbReference>
<dbReference type="OrthoDB" id="9798208at2"/>
<sequence>MNTKEEALNKLKVLNKMCENTLNETLNIKYIDLGEDFLVARMPVDSRVHQPDGILNGGATMALAESVGSPTSMLAIDMDKYSVRGIEFSANHLRSVKKGFVTATAKIIHKGKTLHLVEIKIEDDRGRLISICKITNYILAKR</sequence>
<dbReference type="SUPFAM" id="SSF54637">
    <property type="entry name" value="Thioesterase/thiol ester dehydrase-isomerase"/>
    <property type="match status" value="1"/>
</dbReference>